<evidence type="ECO:0000256" key="1">
    <source>
        <dbReference type="SAM" id="MobiDB-lite"/>
    </source>
</evidence>
<evidence type="ECO:0000256" key="2">
    <source>
        <dbReference type="SAM" id="Phobius"/>
    </source>
</evidence>
<feature type="transmembrane region" description="Helical" evidence="2">
    <location>
        <begin position="39"/>
        <end position="61"/>
    </location>
</feature>
<name>A0ABX2RFY9_9ACTN</name>
<feature type="compositionally biased region" description="Pro residues" evidence="1">
    <location>
        <begin position="73"/>
        <end position="89"/>
    </location>
</feature>
<dbReference type="Proteomes" id="UP000631553">
    <property type="component" value="Unassembled WGS sequence"/>
</dbReference>
<keyword evidence="2" id="KW-0472">Membrane</keyword>
<dbReference type="EMBL" id="JACCCQ010000001">
    <property type="protein sequence ID" value="NYF55075.1"/>
    <property type="molecule type" value="Genomic_DNA"/>
</dbReference>
<proteinExistence type="predicted"/>
<evidence type="ECO:0000313" key="3">
    <source>
        <dbReference type="EMBL" id="NYF55075.1"/>
    </source>
</evidence>
<feature type="compositionally biased region" description="Low complexity" evidence="1">
    <location>
        <begin position="90"/>
        <end position="102"/>
    </location>
</feature>
<gene>
    <name evidence="3" type="ORF">HDA35_000906</name>
</gene>
<protein>
    <recommendedName>
        <fullName evidence="5">PknH-like extracellular domain-containing protein</fullName>
    </recommendedName>
</protein>
<feature type="compositionally biased region" description="Polar residues" evidence="1">
    <location>
        <begin position="103"/>
        <end position="114"/>
    </location>
</feature>
<keyword evidence="2" id="KW-1133">Transmembrane helix</keyword>
<evidence type="ECO:0008006" key="5">
    <source>
        <dbReference type="Google" id="ProtNLM"/>
    </source>
</evidence>
<feature type="region of interest" description="Disordered" evidence="1">
    <location>
        <begin position="67"/>
        <end position="124"/>
    </location>
</feature>
<evidence type="ECO:0000313" key="4">
    <source>
        <dbReference type="Proteomes" id="UP000631553"/>
    </source>
</evidence>
<keyword evidence="2" id="KW-0812">Transmembrane</keyword>
<keyword evidence="4" id="KW-1185">Reference proteome</keyword>
<accession>A0ABX2RFY9</accession>
<comment type="caution">
    <text evidence="3">The sequence shown here is derived from an EMBL/GenBank/DDBJ whole genome shotgun (WGS) entry which is preliminary data.</text>
</comment>
<organism evidence="3 4">
    <name type="scientific">Micromonospora purpureochromogenes</name>
    <dbReference type="NCBI Taxonomy" id="47872"/>
    <lineage>
        <taxon>Bacteria</taxon>
        <taxon>Bacillati</taxon>
        <taxon>Actinomycetota</taxon>
        <taxon>Actinomycetes</taxon>
        <taxon>Micromonosporales</taxon>
        <taxon>Micromonosporaceae</taxon>
        <taxon>Micromonospora</taxon>
    </lineage>
</organism>
<dbReference type="RefSeq" id="WP_179801709.1">
    <property type="nucleotide sequence ID" value="NZ_JACCCQ010000001.1"/>
</dbReference>
<reference evidence="3 4" key="1">
    <citation type="submission" date="2020-07" db="EMBL/GenBank/DDBJ databases">
        <title>Sequencing the genomes of 1000 actinobacteria strains.</title>
        <authorList>
            <person name="Klenk H.-P."/>
        </authorList>
    </citation>
    <scope>NUCLEOTIDE SEQUENCE [LARGE SCALE GENOMIC DNA]</scope>
    <source>
        <strain evidence="3 4">DSM 43814</strain>
    </source>
</reference>
<sequence>MSRELTGFYRSLAEDTDPRGLAAPDLVRRYADRRARTRAALGVLTAAALVGVTAVGAQFVLAAAPDTRVGPPADTPAPPSPVPSDPTPTPSATSPGPSGSASRQPPSTSPTRGGTSPAARTPTSIPDSAFFALAAANDTGAGSRFGEGQVLPALCGAEPGASGTVRQRVRSVPFKLAGTPEGNIPDGLYRHSITIYRDGKAAAALDELRDAVRDCPEQPVGKVTSRQKLLPSSGYGDESVLFEMRSPSVDLNGDPSGGGGEDVRLIRAIRVGTVVTVLWEQGWEGGSSPKPQVDADSRRAVLAIRNWLR</sequence>